<organism evidence="2">
    <name type="scientific">Leptospira ellisii</name>
    <dbReference type="NCBI Taxonomy" id="2023197"/>
    <lineage>
        <taxon>Bacteria</taxon>
        <taxon>Pseudomonadati</taxon>
        <taxon>Spirochaetota</taxon>
        <taxon>Spirochaetia</taxon>
        <taxon>Leptospirales</taxon>
        <taxon>Leptospiraceae</taxon>
        <taxon>Leptospira</taxon>
    </lineage>
</organism>
<dbReference type="Pfam" id="PF20250">
    <property type="entry name" value="FapA_N"/>
    <property type="match status" value="1"/>
</dbReference>
<sequence>MISTLKPRMSDSLKNFTDSLLKDLEENENGFFKIENEDGLAYLSVFSAGKKGKAVDPKEVFRRIELFQITEISSSIVKDLIQKADGLSHLIGKWPGKPESSRIEIEIQEDKMKAFLLFHPPKYGGRILTSEQILESVRLNGIEHGIYTETVDALSKEPEYGKKILIAEGTSPVPGKNGDIRVLFIHPAYPHLEEDEHGRVDFKNIQIIQSVSKTQKLAEKIAPVPGKDGKNVLGQILPFDAGREADWKLGANVHLSPDGNSIHSLIDGRPILDRQGTVRVDEVCHLENVDFSTGNVSFPGTIIVEGTIADGFTLETEGSIIVKKSVGKVFLKAAGDVVLSGGFMGRNGGLIESGADIYTRFVEQGRLIAKNTIFIEEASMHSELVAGESVVIRGGRGELIGGSCVAGKAVVCTKLGAIAETKTSVSVGIRPELLSDLEKLKEEIRKNQDILKKVELSLTKLNEDSQRRQLTQEEKESVPKLSAIKQKYSGILNHLLGQEQSMIMGFEPDKDSYVEVEQEIFPGVDIYPGKGKNFKVRLKEIPGPSFVFLGPDGNPQITKVRKQRLGILQEEIKSTSG</sequence>
<name>A0A2N0BD19_9LEPT</name>
<dbReference type="AlphaFoldDB" id="A0A2N0BD19"/>
<dbReference type="Pfam" id="PF03961">
    <property type="entry name" value="FapA"/>
    <property type="match status" value="1"/>
</dbReference>
<comment type="caution">
    <text evidence="2">The sequence shown here is derived from an EMBL/GenBank/DDBJ whole genome shotgun (WGS) entry which is preliminary data.</text>
</comment>
<dbReference type="EMBL" id="NPEF01000018">
    <property type="protein sequence ID" value="PJZ94351.1"/>
    <property type="molecule type" value="Genomic_DNA"/>
</dbReference>
<gene>
    <name evidence="2" type="ORF">CH379_03060</name>
</gene>
<evidence type="ECO:0000259" key="1">
    <source>
        <dbReference type="Pfam" id="PF20250"/>
    </source>
</evidence>
<accession>A0A2N0BD19</accession>
<dbReference type="InterPro" id="IPR005646">
    <property type="entry name" value="FapA"/>
</dbReference>
<protein>
    <submittedName>
        <fullName evidence="2">Polymerase</fullName>
    </submittedName>
</protein>
<accession>A0A2N0BKA5</accession>
<proteinExistence type="predicted"/>
<reference evidence="2" key="1">
    <citation type="submission" date="2017-07" db="EMBL/GenBank/DDBJ databases">
        <title>Leptospira spp. isolated from tropical soils.</title>
        <authorList>
            <person name="Thibeaux R."/>
            <person name="Iraola G."/>
            <person name="Ferres I."/>
            <person name="Bierque E."/>
            <person name="Girault D."/>
            <person name="Soupe-Gilbert M.-E."/>
            <person name="Picardeau M."/>
            <person name="Goarant C."/>
        </authorList>
    </citation>
    <scope>NUCLEOTIDE SEQUENCE [LARGE SCALE GENOMIC DNA]</scope>
    <source>
        <strain evidence="2">ATI7-C-A5</strain>
    </source>
</reference>
<dbReference type="OrthoDB" id="9816426at2"/>
<evidence type="ECO:0000313" key="2">
    <source>
        <dbReference type="EMBL" id="PJZ94351.1"/>
    </source>
</evidence>
<dbReference type="PANTHER" id="PTHR38032">
    <property type="entry name" value="POLYMERASE-RELATED"/>
    <property type="match status" value="1"/>
</dbReference>
<feature type="domain" description="Flagellar Assembly Protein A N-terminal region" evidence="1">
    <location>
        <begin position="103"/>
        <end position="273"/>
    </location>
</feature>
<dbReference type="PANTHER" id="PTHR38032:SF1">
    <property type="entry name" value="RNA-BINDING PROTEIN KHPB N-TERMINAL DOMAIN-CONTAINING PROTEIN"/>
    <property type="match status" value="1"/>
</dbReference>
<dbReference type="InterPro" id="IPR046866">
    <property type="entry name" value="FapA_N"/>
</dbReference>
<dbReference type="InterPro" id="IPR046865">
    <property type="entry name" value="FapA_b_solenoid"/>
</dbReference>